<dbReference type="RefSeq" id="WP_249305072.1">
    <property type="nucleotide sequence ID" value="NZ_JACRSW010000031.1"/>
</dbReference>
<protein>
    <submittedName>
        <fullName evidence="1">Uncharacterized protein</fullName>
    </submittedName>
</protein>
<evidence type="ECO:0000313" key="1">
    <source>
        <dbReference type="EMBL" id="MBC8557732.1"/>
    </source>
</evidence>
<comment type="caution">
    <text evidence="1">The sequence shown here is derived from an EMBL/GenBank/DDBJ whole genome shotgun (WGS) entry which is preliminary data.</text>
</comment>
<accession>A0ABR7MVA5</accession>
<proteinExistence type="predicted"/>
<keyword evidence="2" id="KW-1185">Reference proteome</keyword>
<gene>
    <name evidence="1" type="ORF">H8700_08430</name>
</gene>
<reference evidence="1 2" key="1">
    <citation type="submission" date="2020-08" db="EMBL/GenBank/DDBJ databases">
        <title>Genome public.</title>
        <authorList>
            <person name="Liu C."/>
            <person name="Sun Q."/>
        </authorList>
    </citation>
    <scope>NUCLEOTIDE SEQUENCE [LARGE SCALE GENOMIC DNA]</scope>
    <source>
        <strain evidence="1 2">BX3</strain>
    </source>
</reference>
<sequence>MKLFIRDRENIELGKEIGKEIGELSVGIRMLKRNEEIANEEVAEVLGYDLAVIQKMRDLIQAHPDWETEQIASELVEAAAKEKTAV</sequence>
<evidence type="ECO:0000313" key="2">
    <source>
        <dbReference type="Proteomes" id="UP000637513"/>
    </source>
</evidence>
<name>A0ABR7MVA5_9FIRM</name>
<dbReference type="EMBL" id="JACRSW010000031">
    <property type="protein sequence ID" value="MBC8557732.1"/>
    <property type="molecule type" value="Genomic_DNA"/>
</dbReference>
<organism evidence="1 2">
    <name type="scientific">Jutongia hominis</name>
    <dbReference type="NCBI Taxonomy" id="2763664"/>
    <lineage>
        <taxon>Bacteria</taxon>
        <taxon>Bacillati</taxon>
        <taxon>Bacillota</taxon>
        <taxon>Clostridia</taxon>
        <taxon>Lachnospirales</taxon>
        <taxon>Lachnospiraceae</taxon>
        <taxon>Jutongia</taxon>
    </lineage>
</organism>
<dbReference type="Proteomes" id="UP000637513">
    <property type="component" value="Unassembled WGS sequence"/>
</dbReference>